<dbReference type="Pfam" id="PF21274">
    <property type="entry name" value="Rng_hyd_C"/>
    <property type="match status" value="1"/>
</dbReference>
<dbReference type="GO" id="GO:0071949">
    <property type="term" value="F:FAD binding"/>
    <property type="evidence" value="ECO:0007669"/>
    <property type="project" value="InterPro"/>
</dbReference>
<keyword evidence="5" id="KW-0503">Monooxygenase</keyword>
<evidence type="ECO:0000256" key="2">
    <source>
        <dbReference type="ARBA" id="ARBA00022630"/>
    </source>
</evidence>
<keyword evidence="5" id="KW-0560">Oxidoreductase</keyword>
<evidence type="ECO:0000259" key="4">
    <source>
        <dbReference type="Pfam" id="PF01494"/>
    </source>
</evidence>
<proteinExistence type="predicted"/>
<sequence length="534" mass="57427">MTDTVLVAGAGPTGLALAAHLALHDIPVRLIDAAPAPATTSRALGLQPRGAEVLERIGALGDLPERSQRSLTMSYNEGSRTVLRMRVGQALAGQPKQALLISQAEVEGVLRERLRELGVEVEWGVRLVGAEQDGAGVAAAVRTDDGAERHVEAQWLAGCDGAHSAVRKLAGIGFPGRKLIERLLMADVRARWPFDRNGSTTWMDAGRMLSVTALPDDTWRIFTEPPADLPEGLSDDEIADRVLAEFSRRSGVGLDTVMEIRWVTEFRIHRRLADAYRRGRILLAGDAAHIQSPSGGQGQNTGLGDAENLAWKLVLVARGRADARLLDTYEGERRPLARTVLRATSTAVDVMLPDTAWKRLVRDKVVLPAVRLPAVQRRLWLAASQLGIGYRGGPLASASHRWASGPQPGDRMPDLTCLDAGGEEVTLHAAVSGRWVVLAADRRVADRHAEAAAARLGGDLVTVLVPAPGAADAAGVDARDVVLVRPDGHIGWRGRPAPDRLAAWIDEVLWPVQSAAVPVTRATTPRSSTRRWTC</sequence>
<dbReference type="Gene3D" id="3.40.30.120">
    <property type="match status" value="1"/>
</dbReference>
<reference evidence="5 6" key="1">
    <citation type="submission" date="2020-06" db="EMBL/GenBank/DDBJ databases">
        <title>Nonomuraea sp. SMC257, a novel actinomycete isolated from soil.</title>
        <authorList>
            <person name="Chanama M."/>
        </authorList>
    </citation>
    <scope>NUCLEOTIDE SEQUENCE [LARGE SCALE GENOMIC DNA]</scope>
    <source>
        <strain evidence="5 6">SMC257</strain>
    </source>
</reference>
<feature type="domain" description="FAD-binding" evidence="4">
    <location>
        <begin position="4"/>
        <end position="343"/>
    </location>
</feature>
<dbReference type="InterPro" id="IPR002938">
    <property type="entry name" value="FAD-bd"/>
</dbReference>
<dbReference type="Gene3D" id="3.50.50.60">
    <property type="entry name" value="FAD/NAD(P)-binding domain"/>
    <property type="match status" value="1"/>
</dbReference>
<accession>A0A7Y6M2X3</accession>
<name>A0A7Y6M2X3_9ACTN</name>
<dbReference type="Gene3D" id="3.30.70.2450">
    <property type="match status" value="1"/>
</dbReference>
<evidence type="ECO:0000313" key="5">
    <source>
        <dbReference type="EMBL" id="NUW31850.1"/>
    </source>
</evidence>
<protein>
    <submittedName>
        <fullName evidence="5">FAD-dependent monooxygenase</fullName>
    </submittedName>
</protein>
<dbReference type="PANTHER" id="PTHR43004">
    <property type="entry name" value="TRK SYSTEM POTASSIUM UPTAKE PROTEIN"/>
    <property type="match status" value="1"/>
</dbReference>
<dbReference type="AlphaFoldDB" id="A0A7Y6M2X3"/>
<organism evidence="5 6">
    <name type="scientific">Nonomuraea montanisoli</name>
    <dbReference type="NCBI Taxonomy" id="2741721"/>
    <lineage>
        <taxon>Bacteria</taxon>
        <taxon>Bacillati</taxon>
        <taxon>Actinomycetota</taxon>
        <taxon>Actinomycetes</taxon>
        <taxon>Streptosporangiales</taxon>
        <taxon>Streptosporangiaceae</taxon>
        <taxon>Nonomuraea</taxon>
    </lineage>
</organism>
<dbReference type="RefSeq" id="WP_175589318.1">
    <property type="nucleotide sequence ID" value="NZ_JABWGN010000004.1"/>
</dbReference>
<dbReference type="EMBL" id="JABWGN010000004">
    <property type="protein sequence ID" value="NUW31850.1"/>
    <property type="molecule type" value="Genomic_DNA"/>
</dbReference>
<evidence type="ECO:0000256" key="3">
    <source>
        <dbReference type="ARBA" id="ARBA00022827"/>
    </source>
</evidence>
<gene>
    <name evidence="5" type="ORF">HTZ77_10480</name>
</gene>
<dbReference type="PANTHER" id="PTHR43004:SF19">
    <property type="entry name" value="BINDING MONOOXYGENASE, PUTATIVE (JCVI)-RELATED"/>
    <property type="match status" value="1"/>
</dbReference>
<dbReference type="InterPro" id="IPR036188">
    <property type="entry name" value="FAD/NAD-bd_sf"/>
</dbReference>
<dbReference type="Pfam" id="PF01494">
    <property type="entry name" value="FAD_binding_3"/>
    <property type="match status" value="1"/>
</dbReference>
<dbReference type="InterPro" id="IPR050641">
    <property type="entry name" value="RIFMO-like"/>
</dbReference>
<dbReference type="GO" id="GO:0016709">
    <property type="term" value="F:oxidoreductase activity, acting on paired donors, with incorporation or reduction of molecular oxygen, NAD(P)H as one donor, and incorporation of one atom of oxygen"/>
    <property type="evidence" value="ECO:0007669"/>
    <property type="project" value="UniProtKB-ARBA"/>
</dbReference>
<evidence type="ECO:0000313" key="6">
    <source>
        <dbReference type="Proteomes" id="UP000586042"/>
    </source>
</evidence>
<keyword evidence="6" id="KW-1185">Reference proteome</keyword>
<comment type="caution">
    <text evidence="5">The sequence shown here is derived from an EMBL/GenBank/DDBJ whole genome shotgun (WGS) entry which is preliminary data.</text>
</comment>
<evidence type="ECO:0000256" key="1">
    <source>
        <dbReference type="ARBA" id="ARBA00001974"/>
    </source>
</evidence>
<keyword evidence="3" id="KW-0274">FAD</keyword>
<dbReference type="SUPFAM" id="SSF51905">
    <property type="entry name" value="FAD/NAD(P)-binding domain"/>
    <property type="match status" value="1"/>
</dbReference>
<comment type="cofactor">
    <cofactor evidence="1">
        <name>FAD</name>
        <dbReference type="ChEBI" id="CHEBI:57692"/>
    </cofactor>
</comment>
<dbReference type="PRINTS" id="PR00420">
    <property type="entry name" value="RNGMNOXGNASE"/>
</dbReference>
<keyword evidence="2" id="KW-0285">Flavoprotein</keyword>
<dbReference type="Proteomes" id="UP000586042">
    <property type="component" value="Unassembled WGS sequence"/>
</dbReference>